<reference evidence="2 3" key="1">
    <citation type="journal article" date="2020" name="ISME J.">
        <title>Uncovering the hidden diversity of litter-decomposition mechanisms in mushroom-forming fungi.</title>
        <authorList>
            <person name="Floudas D."/>
            <person name="Bentzer J."/>
            <person name="Ahren D."/>
            <person name="Johansson T."/>
            <person name="Persson P."/>
            <person name="Tunlid A."/>
        </authorList>
    </citation>
    <scope>NUCLEOTIDE SEQUENCE [LARGE SCALE GENOMIC DNA]</scope>
    <source>
        <strain evidence="2 3">CBS 291.85</strain>
    </source>
</reference>
<evidence type="ECO:0000256" key="1">
    <source>
        <dbReference type="SAM" id="Phobius"/>
    </source>
</evidence>
<feature type="transmembrane region" description="Helical" evidence="1">
    <location>
        <begin position="183"/>
        <end position="205"/>
    </location>
</feature>
<comment type="caution">
    <text evidence="2">The sequence shown here is derived from an EMBL/GenBank/DDBJ whole genome shotgun (WGS) entry which is preliminary data.</text>
</comment>
<feature type="transmembrane region" description="Helical" evidence="1">
    <location>
        <begin position="39"/>
        <end position="57"/>
    </location>
</feature>
<keyword evidence="1" id="KW-0472">Membrane</keyword>
<dbReference type="EMBL" id="JAACJM010000011">
    <property type="protein sequence ID" value="KAF5370346.1"/>
    <property type="molecule type" value="Genomic_DNA"/>
</dbReference>
<sequence>MPQFYAMSMVPQAQQQSLPLADSDVEIVRRWVLEIAVGWLLYGITTTLFIITGYLVLTKHLQRSRAQFALFGLIMLMLMISTVSIFLNTAFILNDILTAGFTPPDNLQRLKDILISQVLIGRTNYLLSDGIVVWRAWVMFPDGTLIKTILTLATIGSCVGVYTDAGMTAVLELHDINDQGQKIRILIMAIPLLATNVFAISLIGYKAWMHQRDIKKNLNLCGNSVSKVQKVLLLLVESGIIYCILWITFILVAFVSSANSVAGQIYPLIMPFLATLYPIFVILMVTLEKSRDEFKSVNDMKLSQSIRFAAVQAAASHTSDDTNAHWHAGGVSHP</sequence>
<dbReference type="Proteomes" id="UP000559256">
    <property type="component" value="Unassembled WGS sequence"/>
</dbReference>
<feature type="transmembrane region" description="Helical" evidence="1">
    <location>
        <begin position="232"/>
        <end position="256"/>
    </location>
</feature>
<evidence type="ECO:0000313" key="3">
    <source>
        <dbReference type="Proteomes" id="UP000559256"/>
    </source>
</evidence>
<proteinExistence type="predicted"/>
<name>A0A8H5GSR3_9AGAR</name>
<dbReference type="OrthoDB" id="3259206at2759"/>
<organism evidence="2 3">
    <name type="scientific">Tetrapyrgos nigripes</name>
    <dbReference type="NCBI Taxonomy" id="182062"/>
    <lineage>
        <taxon>Eukaryota</taxon>
        <taxon>Fungi</taxon>
        <taxon>Dikarya</taxon>
        <taxon>Basidiomycota</taxon>
        <taxon>Agaricomycotina</taxon>
        <taxon>Agaricomycetes</taxon>
        <taxon>Agaricomycetidae</taxon>
        <taxon>Agaricales</taxon>
        <taxon>Marasmiineae</taxon>
        <taxon>Marasmiaceae</taxon>
        <taxon>Tetrapyrgos</taxon>
    </lineage>
</organism>
<keyword evidence="3" id="KW-1185">Reference proteome</keyword>
<evidence type="ECO:0000313" key="2">
    <source>
        <dbReference type="EMBL" id="KAF5370346.1"/>
    </source>
</evidence>
<feature type="transmembrane region" description="Helical" evidence="1">
    <location>
        <begin position="268"/>
        <end position="287"/>
    </location>
</feature>
<keyword evidence="1" id="KW-1133">Transmembrane helix</keyword>
<gene>
    <name evidence="2" type="ORF">D9758_006990</name>
</gene>
<feature type="transmembrane region" description="Helical" evidence="1">
    <location>
        <begin position="69"/>
        <end position="93"/>
    </location>
</feature>
<accession>A0A8H5GSR3</accession>
<dbReference type="AlphaFoldDB" id="A0A8H5GSR3"/>
<keyword evidence="1" id="KW-0812">Transmembrane</keyword>
<protein>
    <submittedName>
        <fullName evidence="2">Uncharacterized protein</fullName>
    </submittedName>
</protein>